<dbReference type="GO" id="GO:0098609">
    <property type="term" value="P:cell-cell adhesion"/>
    <property type="evidence" value="ECO:0007669"/>
    <property type="project" value="TreeGrafter"/>
</dbReference>
<feature type="compositionally biased region" description="Basic and acidic residues" evidence="1">
    <location>
        <begin position="29"/>
        <end position="41"/>
    </location>
</feature>
<dbReference type="InterPro" id="IPR011993">
    <property type="entry name" value="PH-like_dom_sf"/>
</dbReference>
<dbReference type="PANTHER" id="PTHR19981:SF1">
    <property type="entry name" value="RHEA, ISOFORM B"/>
    <property type="match status" value="1"/>
</dbReference>
<dbReference type="InterPro" id="IPR019747">
    <property type="entry name" value="FERM_CS"/>
</dbReference>
<dbReference type="InterPro" id="IPR035963">
    <property type="entry name" value="FERM_2"/>
</dbReference>
<dbReference type="SMART" id="SM00295">
    <property type="entry name" value="B41"/>
    <property type="match status" value="1"/>
</dbReference>
<reference evidence="3" key="1">
    <citation type="journal article" date="2020" name="J. Eukaryot. Microbiol.">
        <title>De novo Sequencing, Assembly and Annotation of the Transcriptome for the Free-Living Testate Amoeba Arcella intermedia.</title>
        <authorList>
            <person name="Ribeiro G.M."/>
            <person name="Porfirio-Sousa A.L."/>
            <person name="Maurer-Alcala X.X."/>
            <person name="Katz L.A."/>
            <person name="Lahr D.J.G."/>
        </authorList>
    </citation>
    <scope>NUCLEOTIDE SEQUENCE</scope>
</reference>
<feature type="compositionally biased region" description="Basic and acidic residues" evidence="1">
    <location>
        <begin position="56"/>
        <end position="74"/>
    </location>
</feature>
<dbReference type="PROSITE" id="PS00661">
    <property type="entry name" value="FERM_2"/>
    <property type="match status" value="1"/>
</dbReference>
<dbReference type="InterPro" id="IPR000299">
    <property type="entry name" value="FERM_domain"/>
</dbReference>
<feature type="region of interest" description="Disordered" evidence="1">
    <location>
        <begin position="1"/>
        <end position="144"/>
    </location>
</feature>
<evidence type="ECO:0000313" key="3">
    <source>
        <dbReference type="EMBL" id="NDV29344.1"/>
    </source>
</evidence>
<protein>
    <recommendedName>
        <fullName evidence="2">FERM domain-containing protein</fullName>
    </recommendedName>
</protein>
<dbReference type="Gene3D" id="1.20.80.10">
    <property type="match status" value="2"/>
</dbReference>
<dbReference type="InterPro" id="IPR019748">
    <property type="entry name" value="FERM_central"/>
</dbReference>
<dbReference type="GO" id="GO:0005737">
    <property type="term" value="C:cytoplasm"/>
    <property type="evidence" value="ECO:0007669"/>
    <property type="project" value="TreeGrafter"/>
</dbReference>
<name>A0A6B2KX36_9EUKA</name>
<dbReference type="EMBL" id="GIBP01000375">
    <property type="protein sequence ID" value="NDV29344.1"/>
    <property type="molecule type" value="Transcribed_RNA"/>
</dbReference>
<dbReference type="Gene3D" id="2.30.29.30">
    <property type="entry name" value="Pleckstrin-homology domain (PH domain)/Phosphotyrosine-binding domain (PTB)"/>
    <property type="match status" value="2"/>
</dbReference>
<feature type="compositionally biased region" description="Basic and acidic residues" evidence="1">
    <location>
        <begin position="93"/>
        <end position="106"/>
    </location>
</feature>
<dbReference type="PROSITE" id="PS50057">
    <property type="entry name" value="FERM_3"/>
    <property type="match status" value="1"/>
</dbReference>
<sequence length="816" mass="92832">MEEDRLRRNRPKTSSRGSTSTKPSLNQDQTRRDRSTDRRGSTIDSARANRRSGQVTEDRRRIEINHHDRIREPSSSRNQAQAISSARGNRGSSSREESRQRSESSRSRSRVNWKTGRDLSNMPYRSQFNNPSSSPTNNYSPPHAPAPIIAPLPINYNPDEDIEEALFRICNRENLKIPPETIEEYASILRSNYLNQLGNVAELDSASWIMLAQQKFPVRLRQLLINEVQNGQKAIKADDRALVAPTTPALASSEVGIGTMLSGLFDGLFGATQPAEPEIPIPNEVIYPNPFEEKSIDLLYQVALMVHLRGDFYDEHPPKNVMAEIAALHCQVMFGDFDDVVLPIEKTLKNPEHESKFFPEGFSDPVLEQRAFDRYKQLTGIPQEQAQLRVVRIIQSLPKNDGVFRFYVSTGSKDSQHSDDSSEDEWILGISAEKVYKMFETENGEEKISSEWDFTKVTRWKYEEHLQLFTIDLIDLQSGLVFVTSEDDGGVISALLFYYLEIFQSKSHQTETTQKVLPTEVDIEVLVYGQQDSTVFSVKVSDTIVQICNNIAKYLKFESDGRFGLKAKSTSEFLVPNKSLNQQDVDFDDLFVFATRLYIPSPLISKQPDYINFLFAECNHFITNNHWAVAKDQAIKLAALQLQSKHGDYNNKTHTPHFFSNSMLQSILPLDWRQPQIIPEVIREYRRLVGTPPSEANLKYVEAVRKLGTFGDTYFEIQMDSHQDLLSVSVNTICHIDGETRGILSDWSFFDVNLCRVDINAEFLTIEFGTGEVFTCASTKALAIERLIMDYISFEAKRKKAPPQQANADDSKCLVM</sequence>
<accession>A0A6B2KX36</accession>
<dbReference type="InterPro" id="IPR019749">
    <property type="entry name" value="Band_41_domain"/>
</dbReference>
<feature type="compositionally biased region" description="Low complexity" evidence="1">
    <location>
        <begin position="129"/>
        <end position="141"/>
    </location>
</feature>
<evidence type="ECO:0000259" key="2">
    <source>
        <dbReference type="PROSITE" id="PS50057"/>
    </source>
</evidence>
<dbReference type="GO" id="GO:0005886">
    <property type="term" value="C:plasma membrane"/>
    <property type="evidence" value="ECO:0007669"/>
    <property type="project" value="TreeGrafter"/>
</dbReference>
<evidence type="ECO:0000256" key="1">
    <source>
        <dbReference type="SAM" id="MobiDB-lite"/>
    </source>
</evidence>
<dbReference type="GO" id="GO:0030036">
    <property type="term" value="P:actin cytoskeleton organization"/>
    <property type="evidence" value="ECO:0007669"/>
    <property type="project" value="TreeGrafter"/>
</dbReference>
<dbReference type="SUPFAM" id="SSF47031">
    <property type="entry name" value="Second domain of FERM"/>
    <property type="match status" value="2"/>
</dbReference>
<dbReference type="Pfam" id="PF00373">
    <property type="entry name" value="FERM_M"/>
    <property type="match status" value="2"/>
</dbReference>
<organism evidence="3">
    <name type="scientific">Arcella intermedia</name>
    <dbReference type="NCBI Taxonomy" id="1963864"/>
    <lineage>
        <taxon>Eukaryota</taxon>
        <taxon>Amoebozoa</taxon>
        <taxon>Tubulinea</taxon>
        <taxon>Elardia</taxon>
        <taxon>Arcellinida</taxon>
        <taxon>Sphaerothecina</taxon>
        <taxon>Arcellidae</taxon>
        <taxon>Arcella</taxon>
    </lineage>
</organism>
<dbReference type="AlphaFoldDB" id="A0A6B2KX36"/>
<proteinExistence type="predicted"/>
<feature type="compositionally biased region" description="Polar residues" evidence="1">
    <location>
        <begin position="14"/>
        <end position="28"/>
    </location>
</feature>
<dbReference type="PANTHER" id="PTHR19981">
    <property type="entry name" value="TALIN"/>
    <property type="match status" value="1"/>
</dbReference>
<dbReference type="CDD" id="cd14473">
    <property type="entry name" value="FERM_B-lobe"/>
    <property type="match status" value="2"/>
</dbReference>
<feature type="domain" description="FERM" evidence="2">
    <location>
        <begin position="521"/>
        <end position="799"/>
    </location>
</feature>
<dbReference type="InterPro" id="IPR014352">
    <property type="entry name" value="FERM/acyl-CoA-bd_prot_sf"/>
</dbReference>